<keyword evidence="1" id="KW-0812">Transmembrane</keyword>
<dbReference type="AlphaFoldDB" id="A0A4U9WQ45"/>
<evidence type="ECO:0000313" key="2">
    <source>
        <dbReference type="EMBL" id="VTR61875.1"/>
    </source>
</evidence>
<reference evidence="2" key="1">
    <citation type="submission" date="2019-05" db="EMBL/GenBank/DDBJ databases">
        <authorList>
            <consortium name="Pathogen Informatics"/>
        </authorList>
    </citation>
    <scope>NUCLEOTIDE SEQUENCE [LARGE SCALE GENOMIC DNA]</scope>
    <source>
        <strain evidence="2">NCTC12965</strain>
    </source>
</reference>
<dbReference type="EMBL" id="CABEEZ010000170">
    <property type="protein sequence ID" value="VTR61875.1"/>
    <property type="molecule type" value="Genomic_DNA"/>
</dbReference>
<protein>
    <submittedName>
        <fullName evidence="2">Predicted membrane protein</fullName>
    </submittedName>
</protein>
<keyword evidence="1" id="KW-1133">Transmembrane helix</keyword>
<gene>
    <name evidence="2" type="ORF">NCTC12965_08981</name>
</gene>
<organism evidence="2">
    <name type="scientific">Serratia fonticola</name>
    <dbReference type="NCBI Taxonomy" id="47917"/>
    <lineage>
        <taxon>Bacteria</taxon>
        <taxon>Pseudomonadati</taxon>
        <taxon>Pseudomonadota</taxon>
        <taxon>Gammaproteobacteria</taxon>
        <taxon>Enterobacterales</taxon>
        <taxon>Yersiniaceae</taxon>
        <taxon>Serratia</taxon>
    </lineage>
</organism>
<name>A0A4U9WQ45_SERFO</name>
<dbReference type="GO" id="GO:0016020">
    <property type="term" value="C:membrane"/>
    <property type="evidence" value="ECO:0007669"/>
    <property type="project" value="InterPro"/>
</dbReference>
<accession>A0A4U9WQ45</accession>
<feature type="transmembrane region" description="Helical" evidence="1">
    <location>
        <begin position="84"/>
        <end position="104"/>
    </location>
</feature>
<sequence>MLTKIAQVGYRLYDYDWDKLDQDERQQLMACLADNRLSPILRLNAGLLVQLSEQRVIEKQRAKEQRPDTRFWQFWQFDRRINRLGLLAQLTLVPLVMVAVYLLFINVLSAWVIIGLLLLNTFSALLRRSHDLNRKYPVFEAVLLICMPYLILLYLLLPGVKHANQYGPQPGEKR</sequence>
<evidence type="ECO:0000256" key="1">
    <source>
        <dbReference type="SAM" id="Phobius"/>
    </source>
</evidence>
<proteinExistence type="predicted"/>
<feature type="transmembrane region" description="Helical" evidence="1">
    <location>
        <begin position="138"/>
        <end position="157"/>
    </location>
</feature>
<keyword evidence="1" id="KW-0472">Membrane</keyword>
<dbReference type="InterPro" id="IPR008523">
    <property type="entry name" value="DUF805"/>
</dbReference>
<dbReference type="Pfam" id="PF05656">
    <property type="entry name" value="DUF805"/>
    <property type="match status" value="1"/>
</dbReference>
<feature type="transmembrane region" description="Helical" evidence="1">
    <location>
        <begin position="110"/>
        <end position="126"/>
    </location>
</feature>